<reference evidence="2 3" key="1">
    <citation type="journal article" date="2024" name="Ann. Entomol. Soc. Am.">
        <title>Genomic analyses of the southern and eastern yellowjacket wasps (Hymenoptera: Vespidae) reveal evolutionary signatures of social life.</title>
        <authorList>
            <person name="Catto M.A."/>
            <person name="Caine P.B."/>
            <person name="Orr S.E."/>
            <person name="Hunt B.G."/>
            <person name="Goodisman M.A.D."/>
        </authorList>
    </citation>
    <scope>NUCLEOTIDE SEQUENCE [LARGE SCALE GENOMIC DNA]</scope>
    <source>
        <strain evidence="2">232</strain>
        <tissue evidence="2">Head and thorax</tissue>
    </source>
</reference>
<keyword evidence="3" id="KW-1185">Reference proteome</keyword>
<evidence type="ECO:0000256" key="1">
    <source>
        <dbReference type="SAM" id="MobiDB-lite"/>
    </source>
</evidence>
<comment type="caution">
    <text evidence="2">The sequence shown here is derived from an EMBL/GenBank/DDBJ whole genome shotgun (WGS) entry which is preliminary data.</text>
</comment>
<proteinExistence type="predicted"/>
<evidence type="ECO:0000313" key="2">
    <source>
        <dbReference type="EMBL" id="KAL2745140.1"/>
    </source>
</evidence>
<evidence type="ECO:0000313" key="3">
    <source>
        <dbReference type="Proteomes" id="UP001607303"/>
    </source>
</evidence>
<name>A0ABD2CJ59_VESMC</name>
<gene>
    <name evidence="2" type="ORF">V1477_006557</name>
</gene>
<dbReference type="Proteomes" id="UP001607303">
    <property type="component" value="Unassembled WGS sequence"/>
</dbReference>
<dbReference type="AlphaFoldDB" id="A0ABD2CJ59"/>
<accession>A0ABD2CJ59</accession>
<sequence length="198" mass="23208">MRHRQDSRTFTATPVDASPWLERNAGSRQARQLGRSGGSKSNPIGAQNVAHAHPGIEATEAQRQRRTSRRVPQLFSKETAVKRKDRRQKEIITFLYRYSYVAFPSLKVKLGEHDRKNGQGVLFVHLLRHRLCELRTCFKVLFYEEVEESKSNKGGERRTKSPFGMFDSKDNFFELSWNKKRNKDYEGRRSSGRFMHRY</sequence>
<dbReference type="EMBL" id="JAYRBN010000046">
    <property type="protein sequence ID" value="KAL2745140.1"/>
    <property type="molecule type" value="Genomic_DNA"/>
</dbReference>
<organism evidence="2 3">
    <name type="scientific">Vespula maculifrons</name>
    <name type="common">Eastern yellow jacket</name>
    <name type="synonym">Wasp</name>
    <dbReference type="NCBI Taxonomy" id="7453"/>
    <lineage>
        <taxon>Eukaryota</taxon>
        <taxon>Metazoa</taxon>
        <taxon>Ecdysozoa</taxon>
        <taxon>Arthropoda</taxon>
        <taxon>Hexapoda</taxon>
        <taxon>Insecta</taxon>
        <taxon>Pterygota</taxon>
        <taxon>Neoptera</taxon>
        <taxon>Endopterygota</taxon>
        <taxon>Hymenoptera</taxon>
        <taxon>Apocrita</taxon>
        <taxon>Aculeata</taxon>
        <taxon>Vespoidea</taxon>
        <taxon>Vespidae</taxon>
        <taxon>Vespinae</taxon>
        <taxon>Vespula</taxon>
    </lineage>
</organism>
<protein>
    <submittedName>
        <fullName evidence="2">Uncharacterized protein</fullName>
    </submittedName>
</protein>
<feature type="region of interest" description="Disordered" evidence="1">
    <location>
        <begin position="1"/>
        <end position="72"/>
    </location>
</feature>